<dbReference type="PROSITE" id="PS00383">
    <property type="entry name" value="TYR_PHOSPHATASE_1"/>
    <property type="match status" value="1"/>
</dbReference>
<dbReference type="Pfam" id="PF13350">
    <property type="entry name" value="Y_phosphatase3"/>
    <property type="match status" value="1"/>
</dbReference>
<protein>
    <recommendedName>
        <fullName evidence="1">Tyrosine specific protein phosphatases domain-containing protein</fullName>
    </recommendedName>
</protein>
<dbReference type="Gene3D" id="3.90.190.10">
    <property type="entry name" value="Protein tyrosine phosphatase superfamily"/>
    <property type="match status" value="1"/>
</dbReference>
<dbReference type="PANTHER" id="PTHR31126">
    <property type="entry name" value="TYROSINE-PROTEIN PHOSPHATASE"/>
    <property type="match status" value="1"/>
</dbReference>
<evidence type="ECO:0000313" key="3">
    <source>
        <dbReference type="Proteomes" id="UP001050691"/>
    </source>
</evidence>
<dbReference type="InterPro" id="IPR029021">
    <property type="entry name" value="Prot-tyrosine_phosphatase-like"/>
</dbReference>
<dbReference type="Proteomes" id="UP001050691">
    <property type="component" value="Unassembled WGS sequence"/>
</dbReference>
<dbReference type="InterPro" id="IPR000387">
    <property type="entry name" value="Tyr_Pase_dom"/>
</dbReference>
<evidence type="ECO:0000313" key="2">
    <source>
        <dbReference type="EMBL" id="GJJ07072.1"/>
    </source>
</evidence>
<sequence length="276" mass="31363">MDTLDPSWVQLQLSSYPFVIVDGVSNIRTLGDYSSKAFPRHKTKPNFLFRSGEISRVSEIGKKQLEELGIKKVFDLRSDIELEKFGTPVPELTSSVNIYRLPVFKKEDYSPEMIARRYKLYATGKIESFMELYSQILDNAIISYGTIFKHIRDYPDEGILFHCTAGKDRTGVLAALILKLAGVDSEDIAKDYALTRVGREPERALVISRLSKEPTFENNKESMLNLLEARAETMAAFLELLDEKYGGVQTYLEKYLGFSPEDVITIRDHLLVTGEL</sequence>
<dbReference type="PROSITE" id="PS50056">
    <property type="entry name" value="TYR_PHOSPHATASE_2"/>
    <property type="match status" value="1"/>
</dbReference>
<dbReference type="InterPro" id="IPR026893">
    <property type="entry name" value="Tyr/Ser_Pase_IphP-type"/>
</dbReference>
<dbReference type="GO" id="GO:0004721">
    <property type="term" value="F:phosphoprotein phosphatase activity"/>
    <property type="evidence" value="ECO:0007669"/>
    <property type="project" value="InterPro"/>
</dbReference>
<accession>A0AAV5A0H7</accession>
<dbReference type="PANTHER" id="PTHR31126:SF1">
    <property type="entry name" value="TYROSINE SPECIFIC PROTEIN PHOSPHATASES DOMAIN-CONTAINING PROTEIN"/>
    <property type="match status" value="1"/>
</dbReference>
<evidence type="ECO:0000259" key="1">
    <source>
        <dbReference type="PROSITE" id="PS50056"/>
    </source>
</evidence>
<dbReference type="InterPro" id="IPR016130">
    <property type="entry name" value="Tyr_Pase_AS"/>
</dbReference>
<dbReference type="AlphaFoldDB" id="A0AAV5A0H7"/>
<keyword evidence="3" id="KW-1185">Reference proteome</keyword>
<comment type="caution">
    <text evidence="2">The sequence shown here is derived from an EMBL/GenBank/DDBJ whole genome shotgun (WGS) entry which is preliminary data.</text>
</comment>
<dbReference type="EMBL" id="BPWL01000002">
    <property type="protein sequence ID" value="GJJ07072.1"/>
    <property type="molecule type" value="Genomic_DNA"/>
</dbReference>
<organism evidence="2 3">
    <name type="scientific">Clathrus columnatus</name>
    <dbReference type="NCBI Taxonomy" id="1419009"/>
    <lineage>
        <taxon>Eukaryota</taxon>
        <taxon>Fungi</taxon>
        <taxon>Dikarya</taxon>
        <taxon>Basidiomycota</taxon>
        <taxon>Agaricomycotina</taxon>
        <taxon>Agaricomycetes</taxon>
        <taxon>Phallomycetidae</taxon>
        <taxon>Phallales</taxon>
        <taxon>Clathraceae</taxon>
        <taxon>Clathrus</taxon>
    </lineage>
</organism>
<dbReference type="SUPFAM" id="SSF52799">
    <property type="entry name" value="(Phosphotyrosine protein) phosphatases II"/>
    <property type="match status" value="1"/>
</dbReference>
<reference evidence="2" key="1">
    <citation type="submission" date="2021-10" db="EMBL/GenBank/DDBJ databases">
        <title>De novo Genome Assembly of Clathrus columnatus (Basidiomycota, Fungi) Using Illumina and Nanopore Sequence Data.</title>
        <authorList>
            <person name="Ogiso-Tanaka E."/>
            <person name="Itagaki H."/>
            <person name="Hosoya T."/>
            <person name="Hosaka K."/>
        </authorList>
    </citation>
    <scope>NUCLEOTIDE SEQUENCE</scope>
    <source>
        <strain evidence="2">MO-923</strain>
    </source>
</reference>
<proteinExistence type="predicted"/>
<gene>
    <name evidence="2" type="ORF">Clacol_001271</name>
</gene>
<feature type="domain" description="Tyrosine specific protein phosphatases" evidence="1">
    <location>
        <begin position="127"/>
        <end position="198"/>
    </location>
</feature>
<name>A0AAV5A0H7_9AGAM</name>